<feature type="transmembrane region" description="Helical" evidence="1">
    <location>
        <begin position="83"/>
        <end position="100"/>
    </location>
</feature>
<accession>A0A2S4MI70</accession>
<proteinExistence type="predicted"/>
<evidence type="ECO:0000256" key="1">
    <source>
        <dbReference type="SAM" id="Phobius"/>
    </source>
</evidence>
<feature type="transmembrane region" description="Helical" evidence="1">
    <location>
        <begin position="182"/>
        <end position="200"/>
    </location>
</feature>
<sequence>MPEHLADAALSLGGAMLFAWFACAFAQLAALAPEWARHAPVRVKPCCTRKAEPSRHVLISILFGLLVIVAPGVLAALFTGKAVAVAAAESGALVGLWLTARSDLTRRSRAIPALGCALGFAATSASVTCRLLPLHGDGTRMALYMTAMLGALAFGAGVTALRQACNTRTIPRKRFPLSRGERTLHFTALALIVVLGVGIASEPVSMEFTVSALGASCVLAAALGARVMNRARRYSSTRVVHAAHDVLKRSAPERFVCVPDAWLVAASGPAAYEPAGFDDWIPMYEPPTQTLHKIHHASRDSPRRRRRSRRIASIINQA</sequence>
<gene>
    <name evidence="2" type="ORF">B0G62_10261</name>
</gene>
<organism evidence="2 3">
    <name type="scientific">Paraburkholderia eburnea</name>
    <dbReference type="NCBI Taxonomy" id="1189126"/>
    <lineage>
        <taxon>Bacteria</taxon>
        <taxon>Pseudomonadati</taxon>
        <taxon>Pseudomonadota</taxon>
        <taxon>Betaproteobacteria</taxon>
        <taxon>Burkholderiales</taxon>
        <taxon>Burkholderiaceae</taxon>
        <taxon>Paraburkholderia</taxon>
    </lineage>
</organism>
<feature type="transmembrane region" description="Helical" evidence="1">
    <location>
        <begin position="12"/>
        <end position="36"/>
    </location>
</feature>
<comment type="caution">
    <text evidence="2">The sequence shown here is derived from an EMBL/GenBank/DDBJ whole genome shotgun (WGS) entry which is preliminary data.</text>
</comment>
<keyword evidence="1" id="KW-1133">Transmembrane helix</keyword>
<feature type="transmembrane region" description="Helical" evidence="1">
    <location>
        <begin position="206"/>
        <end position="228"/>
    </location>
</feature>
<feature type="transmembrane region" description="Helical" evidence="1">
    <location>
        <begin position="141"/>
        <end position="161"/>
    </location>
</feature>
<dbReference type="RefSeq" id="WP_146055198.1">
    <property type="nucleotide sequence ID" value="NZ_PQGA01000002.1"/>
</dbReference>
<feature type="transmembrane region" description="Helical" evidence="1">
    <location>
        <begin position="57"/>
        <end position="77"/>
    </location>
</feature>
<evidence type="ECO:0000313" key="3">
    <source>
        <dbReference type="Proteomes" id="UP000237381"/>
    </source>
</evidence>
<dbReference type="AlphaFoldDB" id="A0A2S4MI70"/>
<reference evidence="2 3" key="1">
    <citation type="submission" date="2018-01" db="EMBL/GenBank/DDBJ databases">
        <title>Genomic Encyclopedia of Type Strains, Phase III (KMG-III): the genomes of soil and plant-associated and newly described type strains.</title>
        <authorList>
            <person name="Whitman W."/>
        </authorList>
    </citation>
    <scope>NUCLEOTIDE SEQUENCE [LARGE SCALE GENOMIC DNA]</scope>
    <source>
        <strain evidence="2 3">JCM 18070</strain>
    </source>
</reference>
<feature type="transmembrane region" description="Helical" evidence="1">
    <location>
        <begin position="112"/>
        <end position="135"/>
    </location>
</feature>
<dbReference type="EMBL" id="PQGA01000002">
    <property type="protein sequence ID" value="POR54453.1"/>
    <property type="molecule type" value="Genomic_DNA"/>
</dbReference>
<dbReference type="Proteomes" id="UP000237381">
    <property type="component" value="Unassembled WGS sequence"/>
</dbReference>
<dbReference type="OrthoDB" id="9101879at2"/>
<keyword evidence="3" id="KW-1185">Reference proteome</keyword>
<keyword evidence="1" id="KW-0812">Transmembrane</keyword>
<evidence type="ECO:0000313" key="2">
    <source>
        <dbReference type="EMBL" id="POR54453.1"/>
    </source>
</evidence>
<keyword evidence="1" id="KW-0472">Membrane</keyword>
<name>A0A2S4MI70_9BURK</name>
<protein>
    <submittedName>
        <fullName evidence="2">Uncharacterized protein</fullName>
    </submittedName>
</protein>